<evidence type="ECO:0000256" key="4">
    <source>
        <dbReference type="ARBA" id="ARBA00022553"/>
    </source>
</evidence>
<protein>
    <recommendedName>
        <fullName evidence="2">non-specific serine/threonine protein kinase</fullName>
        <ecNumber evidence="2">2.7.11.1</ecNumber>
    </recommendedName>
</protein>
<evidence type="ECO:0000256" key="5">
    <source>
        <dbReference type="ARBA" id="ARBA00022614"/>
    </source>
</evidence>
<feature type="domain" description="Protein kinase" evidence="20">
    <location>
        <begin position="431"/>
        <end position="705"/>
    </location>
</feature>
<sequence>MGATDRYPHDLHDRLWQPWTLPVWTNFHTDSTVQNIDNDHYEVPSVVMQTAASPTNSRQLVVPWVADPADVNQYFYVLHISEIFDLASTDESRSFDIRIGNILIGNLTPDYLYSDAVVSTLPLVPSPSYNITLEALSSSTLPPILNAVEVYSKMRDQNVASEEKDGTRLIYMLLFRLIALGFVAADYFAFNFCPKDISAFIAYRASSNFLVDAMRTIKSSYQIKKNWVGDPCSPQALVWDGVNCTHNISNLPRITTLDLSSSGLTGEIVKSFSNLGAIEYLDLSYNNLTGTIPPVLAELTSLKVLDLTSNQLNGSIPSALLERSQNGFLTLRTEGNPSLCDNGTSCGAISRSGKKKLATSMIVILCIVPIFILLVVMAIIWRLKRPQGFWCNTTMNPGNQVSSNQVKGQHHDSLELEIRQFTYLELKNITNNFNKILGEGGFGIVFFGCLEDGAQVAVKMQSQTASQGAKEFLAEAQHLARVHHRYLVSMVGYCIDGDYLALVIEYMPQGTLLEHLRGKRVGTRTLSWRQRLQIALEAAQGLEYLHSECKPPLIHRDVKSANILLSENLEAKIADFGLSKAFDSGTNTLSTKVKGTPGYLDPEYNVSLQLGERSDVFSFGVVLLELITGQPPILRTPENIHISQRVRQEFANGKIEELVDARLQGNYDINSVWMCAQVALDCTLLSSRERPLMTQVVTRLKESLVLETSHGRTENPVTCSENLEVNNASQTRSGALRIEDIARMSADVSGPSAR</sequence>
<comment type="subcellular location">
    <subcellularLocation>
        <location evidence="1">Cell membrane</location>
        <topology evidence="1">Single-pass membrane protein</topology>
    </subcellularLocation>
</comment>
<keyword evidence="9" id="KW-0677">Repeat</keyword>
<dbReference type="CDD" id="cd14066">
    <property type="entry name" value="STKc_IRAK"/>
    <property type="match status" value="1"/>
</dbReference>
<dbReference type="GO" id="GO:0004674">
    <property type="term" value="F:protein serine/threonine kinase activity"/>
    <property type="evidence" value="ECO:0007669"/>
    <property type="project" value="UniProtKB-KW"/>
</dbReference>
<dbReference type="InterPro" id="IPR001245">
    <property type="entry name" value="Ser-Thr/Tyr_kinase_cat_dom"/>
</dbReference>
<dbReference type="FunFam" id="3.80.10.10:FF:000129">
    <property type="entry name" value="Leucine-rich repeat receptor-like kinase"/>
    <property type="match status" value="1"/>
</dbReference>
<dbReference type="AlphaFoldDB" id="A0A8J5HTY5"/>
<evidence type="ECO:0000256" key="17">
    <source>
        <dbReference type="ARBA" id="ARBA00048679"/>
    </source>
</evidence>
<keyword evidence="8" id="KW-0732">Signal</keyword>
<dbReference type="InterPro" id="IPR024788">
    <property type="entry name" value="Malectin-like_Carb-bd_dom"/>
</dbReference>
<evidence type="ECO:0000256" key="3">
    <source>
        <dbReference type="ARBA" id="ARBA00022527"/>
    </source>
</evidence>
<dbReference type="Gene3D" id="3.80.10.10">
    <property type="entry name" value="Ribonuclease Inhibitor"/>
    <property type="match status" value="1"/>
</dbReference>
<accession>A0A8J5HTY5</accession>
<evidence type="ECO:0000256" key="6">
    <source>
        <dbReference type="ARBA" id="ARBA00022679"/>
    </source>
</evidence>
<dbReference type="Pfam" id="PF12819">
    <property type="entry name" value="Malectin_like"/>
    <property type="match status" value="1"/>
</dbReference>
<evidence type="ECO:0000256" key="9">
    <source>
        <dbReference type="ARBA" id="ARBA00022737"/>
    </source>
</evidence>
<dbReference type="PROSITE" id="PS00108">
    <property type="entry name" value="PROTEIN_KINASE_ST"/>
    <property type="match status" value="1"/>
</dbReference>
<dbReference type="InterPro" id="IPR008271">
    <property type="entry name" value="Ser/Thr_kinase_AS"/>
</dbReference>
<dbReference type="SUPFAM" id="SSF52058">
    <property type="entry name" value="L domain-like"/>
    <property type="match status" value="1"/>
</dbReference>
<dbReference type="PROSITE" id="PS00107">
    <property type="entry name" value="PROTEIN_KINASE_ATP"/>
    <property type="match status" value="1"/>
</dbReference>
<keyword evidence="3" id="KW-0723">Serine/threonine-protein kinase</keyword>
<evidence type="ECO:0000256" key="16">
    <source>
        <dbReference type="ARBA" id="ARBA00047899"/>
    </source>
</evidence>
<dbReference type="PANTHER" id="PTHR45631">
    <property type="entry name" value="OS07G0107800 PROTEIN-RELATED"/>
    <property type="match status" value="1"/>
</dbReference>
<dbReference type="InterPro" id="IPR017441">
    <property type="entry name" value="Protein_kinase_ATP_BS"/>
</dbReference>
<evidence type="ECO:0000256" key="8">
    <source>
        <dbReference type="ARBA" id="ARBA00022729"/>
    </source>
</evidence>
<evidence type="ECO:0000256" key="12">
    <source>
        <dbReference type="ARBA" id="ARBA00022840"/>
    </source>
</evidence>
<gene>
    <name evidence="21" type="ORF">ZIOFF_000338</name>
</gene>
<evidence type="ECO:0000256" key="11">
    <source>
        <dbReference type="ARBA" id="ARBA00022777"/>
    </source>
</evidence>
<dbReference type="FunFam" id="1.10.510.10:FF:000146">
    <property type="entry name" value="LRR receptor-like serine/threonine-protein kinase IOS1"/>
    <property type="match status" value="1"/>
</dbReference>
<dbReference type="EMBL" id="JACMSC010000001">
    <property type="protein sequence ID" value="KAG6535372.1"/>
    <property type="molecule type" value="Genomic_DNA"/>
</dbReference>
<keyword evidence="7 19" id="KW-0812">Transmembrane</keyword>
<comment type="caution">
    <text evidence="21">The sequence shown here is derived from an EMBL/GenBank/DDBJ whole genome shotgun (WGS) entry which is preliminary data.</text>
</comment>
<keyword evidence="10 18" id="KW-0547">Nucleotide-binding</keyword>
<dbReference type="PRINTS" id="PR00019">
    <property type="entry name" value="LEURICHRPT"/>
</dbReference>
<keyword evidence="6" id="KW-0808">Transferase</keyword>
<feature type="transmembrane region" description="Helical" evidence="19">
    <location>
        <begin position="361"/>
        <end position="381"/>
    </location>
</feature>
<dbReference type="SUPFAM" id="SSF56112">
    <property type="entry name" value="Protein kinase-like (PK-like)"/>
    <property type="match status" value="1"/>
</dbReference>
<keyword evidence="5" id="KW-0433">Leucine-rich repeat</keyword>
<evidence type="ECO:0000256" key="7">
    <source>
        <dbReference type="ARBA" id="ARBA00022692"/>
    </source>
</evidence>
<keyword evidence="12 18" id="KW-0067">ATP-binding</keyword>
<dbReference type="Pfam" id="PF13855">
    <property type="entry name" value="LRR_8"/>
    <property type="match status" value="1"/>
</dbReference>
<evidence type="ECO:0000313" key="21">
    <source>
        <dbReference type="EMBL" id="KAG6535372.1"/>
    </source>
</evidence>
<feature type="binding site" evidence="18">
    <location>
        <position position="459"/>
    </location>
    <ligand>
        <name>ATP</name>
        <dbReference type="ChEBI" id="CHEBI:30616"/>
    </ligand>
</feature>
<name>A0A8J5HTY5_ZINOF</name>
<evidence type="ECO:0000256" key="14">
    <source>
        <dbReference type="ARBA" id="ARBA00023136"/>
    </source>
</evidence>
<dbReference type="PROSITE" id="PS50011">
    <property type="entry name" value="PROTEIN_KINASE_DOM"/>
    <property type="match status" value="1"/>
</dbReference>
<dbReference type="InterPro" id="IPR011009">
    <property type="entry name" value="Kinase-like_dom_sf"/>
</dbReference>
<dbReference type="SMART" id="SM00220">
    <property type="entry name" value="S_TKc"/>
    <property type="match status" value="1"/>
</dbReference>
<dbReference type="GO" id="GO:0005886">
    <property type="term" value="C:plasma membrane"/>
    <property type="evidence" value="ECO:0007669"/>
    <property type="project" value="UniProtKB-SubCell"/>
</dbReference>
<dbReference type="Proteomes" id="UP000734854">
    <property type="component" value="Unassembled WGS sequence"/>
</dbReference>
<reference evidence="21 22" key="1">
    <citation type="submission" date="2020-08" db="EMBL/GenBank/DDBJ databases">
        <title>Plant Genome Project.</title>
        <authorList>
            <person name="Zhang R.-G."/>
        </authorList>
    </citation>
    <scope>NUCLEOTIDE SEQUENCE [LARGE SCALE GENOMIC DNA]</scope>
    <source>
        <tissue evidence="21">Rhizome</tissue>
    </source>
</reference>
<evidence type="ECO:0000256" key="10">
    <source>
        <dbReference type="ARBA" id="ARBA00022741"/>
    </source>
</evidence>
<organism evidence="21 22">
    <name type="scientific">Zingiber officinale</name>
    <name type="common">Ginger</name>
    <name type="synonym">Amomum zingiber</name>
    <dbReference type="NCBI Taxonomy" id="94328"/>
    <lineage>
        <taxon>Eukaryota</taxon>
        <taxon>Viridiplantae</taxon>
        <taxon>Streptophyta</taxon>
        <taxon>Embryophyta</taxon>
        <taxon>Tracheophyta</taxon>
        <taxon>Spermatophyta</taxon>
        <taxon>Magnoliopsida</taxon>
        <taxon>Liliopsida</taxon>
        <taxon>Zingiberales</taxon>
        <taxon>Zingiberaceae</taxon>
        <taxon>Zingiber</taxon>
    </lineage>
</organism>
<evidence type="ECO:0000256" key="13">
    <source>
        <dbReference type="ARBA" id="ARBA00022989"/>
    </source>
</evidence>
<keyword evidence="4" id="KW-0597">Phosphoprotein</keyword>
<evidence type="ECO:0000313" key="22">
    <source>
        <dbReference type="Proteomes" id="UP000734854"/>
    </source>
</evidence>
<dbReference type="InterPro" id="IPR001611">
    <property type="entry name" value="Leu-rich_rpt"/>
</dbReference>
<evidence type="ECO:0000256" key="2">
    <source>
        <dbReference type="ARBA" id="ARBA00012513"/>
    </source>
</evidence>
<dbReference type="Gene3D" id="1.10.510.10">
    <property type="entry name" value="Transferase(Phosphotransferase) domain 1"/>
    <property type="match status" value="1"/>
</dbReference>
<dbReference type="Pfam" id="PF07714">
    <property type="entry name" value="PK_Tyr_Ser-Thr"/>
    <property type="match status" value="1"/>
</dbReference>
<comment type="catalytic activity">
    <reaction evidence="16">
        <text>L-threonyl-[protein] + ATP = O-phospho-L-threonyl-[protein] + ADP + H(+)</text>
        <dbReference type="Rhea" id="RHEA:46608"/>
        <dbReference type="Rhea" id="RHEA-COMP:11060"/>
        <dbReference type="Rhea" id="RHEA-COMP:11605"/>
        <dbReference type="ChEBI" id="CHEBI:15378"/>
        <dbReference type="ChEBI" id="CHEBI:30013"/>
        <dbReference type="ChEBI" id="CHEBI:30616"/>
        <dbReference type="ChEBI" id="CHEBI:61977"/>
        <dbReference type="ChEBI" id="CHEBI:456216"/>
        <dbReference type="EC" id="2.7.11.1"/>
    </reaction>
</comment>
<evidence type="ECO:0000256" key="1">
    <source>
        <dbReference type="ARBA" id="ARBA00004162"/>
    </source>
</evidence>
<dbReference type="InterPro" id="IPR000719">
    <property type="entry name" value="Prot_kinase_dom"/>
</dbReference>
<dbReference type="PANTHER" id="PTHR45631:SF202">
    <property type="entry name" value="SENESCENCE-INDUCED RECEPTOR-LIKE SERINE_THREONINE-PROTEIN KINASE"/>
    <property type="match status" value="1"/>
</dbReference>
<keyword evidence="15" id="KW-0675">Receptor</keyword>
<dbReference type="GO" id="GO:0005524">
    <property type="term" value="F:ATP binding"/>
    <property type="evidence" value="ECO:0007669"/>
    <property type="project" value="UniProtKB-UniRule"/>
</dbReference>
<proteinExistence type="predicted"/>
<keyword evidence="22" id="KW-1185">Reference proteome</keyword>
<dbReference type="InterPro" id="IPR032675">
    <property type="entry name" value="LRR_dom_sf"/>
</dbReference>
<comment type="catalytic activity">
    <reaction evidence="17">
        <text>L-seryl-[protein] + ATP = O-phospho-L-seryl-[protein] + ADP + H(+)</text>
        <dbReference type="Rhea" id="RHEA:17989"/>
        <dbReference type="Rhea" id="RHEA-COMP:9863"/>
        <dbReference type="Rhea" id="RHEA-COMP:11604"/>
        <dbReference type="ChEBI" id="CHEBI:15378"/>
        <dbReference type="ChEBI" id="CHEBI:29999"/>
        <dbReference type="ChEBI" id="CHEBI:30616"/>
        <dbReference type="ChEBI" id="CHEBI:83421"/>
        <dbReference type="ChEBI" id="CHEBI:456216"/>
        <dbReference type="EC" id="2.7.11.1"/>
    </reaction>
</comment>
<evidence type="ECO:0000256" key="15">
    <source>
        <dbReference type="ARBA" id="ARBA00023170"/>
    </source>
</evidence>
<keyword evidence="11" id="KW-0418">Kinase</keyword>
<evidence type="ECO:0000256" key="18">
    <source>
        <dbReference type="PROSITE-ProRule" id="PRU10141"/>
    </source>
</evidence>
<dbReference type="EC" id="2.7.11.1" evidence="2"/>
<feature type="transmembrane region" description="Helical" evidence="19">
    <location>
        <begin position="169"/>
        <end position="190"/>
    </location>
</feature>
<keyword evidence="14 19" id="KW-0472">Membrane</keyword>
<evidence type="ECO:0000256" key="19">
    <source>
        <dbReference type="SAM" id="Phobius"/>
    </source>
</evidence>
<dbReference type="Gene3D" id="3.30.200.20">
    <property type="entry name" value="Phosphorylase Kinase, domain 1"/>
    <property type="match status" value="1"/>
</dbReference>
<keyword evidence="13 19" id="KW-1133">Transmembrane helix</keyword>
<evidence type="ECO:0000259" key="20">
    <source>
        <dbReference type="PROSITE" id="PS50011"/>
    </source>
</evidence>